<protein>
    <recommendedName>
        <fullName evidence="1">DUF7836 domain-containing protein</fullName>
    </recommendedName>
</protein>
<dbReference type="RefSeq" id="WP_007261362.1">
    <property type="nucleotide sequence ID" value="NZ_CP071462.1"/>
</dbReference>
<dbReference type="EMBL" id="CP071462">
    <property type="protein sequence ID" value="QSW99484.1"/>
    <property type="molecule type" value="Genomic_DNA"/>
</dbReference>
<keyword evidence="3" id="KW-1185">Reference proteome</keyword>
<dbReference type="InterPro" id="IPR057158">
    <property type="entry name" value="DUF7836"/>
</dbReference>
<dbReference type="AlphaFoldDB" id="A0A8A2VGI0"/>
<evidence type="ECO:0000313" key="3">
    <source>
        <dbReference type="Proteomes" id="UP000663203"/>
    </source>
</evidence>
<reference evidence="2 3" key="1">
    <citation type="submission" date="2021-03" db="EMBL/GenBank/DDBJ databases">
        <title>Haloterrigena longa sp. nov. and Haloterrigena limicola sp. nov., extremely halophilic archaea isolated from a salt lake.</title>
        <authorList>
            <person name="Henglin C."/>
        </authorList>
    </citation>
    <scope>NUCLEOTIDE SEQUENCE [LARGE SCALE GENOMIC DNA]</scope>
    <source>
        <strain evidence="2 3">KZCA68</strain>
    </source>
</reference>
<dbReference type="Proteomes" id="UP000663203">
    <property type="component" value="Chromosome"/>
</dbReference>
<accession>A0A8A2VGI0</accession>
<feature type="domain" description="DUF7836" evidence="1">
    <location>
        <begin position="1"/>
        <end position="58"/>
    </location>
</feature>
<name>A0A8A2VGI0_9EURY</name>
<dbReference type="KEGG" id="hakz:J0X25_00570"/>
<gene>
    <name evidence="2" type="ORF">J0X25_00570</name>
</gene>
<sequence>MDETTVQLLCPECTKDWQISPGELPAAADMFHCPGCHASRRMSEFMRTDRDLQTLKQLG</sequence>
<dbReference type="GeneID" id="63185753"/>
<organism evidence="2 3">
    <name type="scientific">Haloterrigena alkaliphila</name>
    <dbReference type="NCBI Taxonomy" id="2816475"/>
    <lineage>
        <taxon>Archaea</taxon>
        <taxon>Methanobacteriati</taxon>
        <taxon>Methanobacteriota</taxon>
        <taxon>Stenosarchaea group</taxon>
        <taxon>Halobacteria</taxon>
        <taxon>Halobacteriales</taxon>
        <taxon>Natrialbaceae</taxon>
        <taxon>Haloterrigena</taxon>
    </lineage>
</organism>
<evidence type="ECO:0000259" key="1">
    <source>
        <dbReference type="Pfam" id="PF25206"/>
    </source>
</evidence>
<proteinExistence type="predicted"/>
<dbReference type="Pfam" id="PF25206">
    <property type="entry name" value="DUF7836"/>
    <property type="match status" value="1"/>
</dbReference>
<evidence type="ECO:0000313" key="2">
    <source>
        <dbReference type="EMBL" id="QSW99484.1"/>
    </source>
</evidence>